<accession>A0A409X5U6</accession>
<dbReference type="EMBL" id="NHYE01004151">
    <property type="protein sequence ID" value="PPQ86074.1"/>
    <property type="molecule type" value="Genomic_DNA"/>
</dbReference>
<organism evidence="1 2">
    <name type="scientific">Gymnopilus dilepis</name>
    <dbReference type="NCBI Taxonomy" id="231916"/>
    <lineage>
        <taxon>Eukaryota</taxon>
        <taxon>Fungi</taxon>
        <taxon>Dikarya</taxon>
        <taxon>Basidiomycota</taxon>
        <taxon>Agaricomycotina</taxon>
        <taxon>Agaricomycetes</taxon>
        <taxon>Agaricomycetidae</taxon>
        <taxon>Agaricales</taxon>
        <taxon>Agaricineae</taxon>
        <taxon>Hymenogastraceae</taxon>
        <taxon>Gymnopilus</taxon>
    </lineage>
</organism>
<dbReference type="Proteomes" id="UP000284706">
    <property type="component" value="Unassembled WGS sequence"/>
</dbReference>
<protein>
    <submittedName>
        <fullName evidence="1">Uncharacterized protein</fullName>
    </submittedName>
</protein>
<evidence type="ECO:0000313" key="2">
    <source>
        <dbReference type="Proteomes" id="UP000284706"/>
    </source>
</evidence>
<feature type="non-terminal residue" evidence="1">
    <location>
        <position position="1"/>
    </location>
</feature>
<dbReference type="InParanoid" id="A0A409X5U6"/>
<reference evidence="1 2" key="1">
    <citation type="journal article" date="2018" name="Evol. Lett.">
        <title>Horizontal gene cluster transfer increased hallucinogenic mushroom diversity.</title>
        <authorList>
            <person name="Reynolds H.T."/>
            <person name="Vijayakumar V."/>
            <person name="Gluck-Thaler E."/>
            <person name="Korotkin H.B."/>
            <person name="Matheny P.B."/>
            <person name="Slot J.C."/>
        </authorList>
    </citation>
    <scope>NUCLEOTIDE SEQUENCE [LARGE SCALE GENOMIC DNA]</scope>
    <source>
        <strain evidence="1 2">SRW20</strain>
    </source>
</reference>
<proteinExistence type="predicted"/>
<comment type="caution">
    <text evidence="1">The sequence shown here is derived from an EMBL/GenBank/DDBJ whole genome shotgun (WGS) entry which is preliminary data.</text>
</comment>
<evidence type="ECO:0000313" key="1">
    <source>
        <dbReference type="EMBL" id="PPQ86074.1"/>
    </source>
</evidence>
<keyword evidence="2" id="KW-1185">Reference proteome</keyword>
<sequence>RVRWWGSHFVVRGSSLSDHRLDSHISPVLQVSGPVDHRCSINERHMSYNDLSFPPPAYPFLKTHFDTVKEGSRVASDGEGMPFVFRVHMRVCICAYLS</sequence>
<gene>
    <name evidence="1" type="ORF">CVT26_013748</name>
</gene>
<name>A0A409X5U6_9AGAR</name>
<dbReference type="AlphaFoldDB" id="A0A409X5U6"/>